<evidence type="ECO:0000256" key="2">
    <source>
        <dbReference type="SAM" id="MobiDB-lite"/>
    </source>
</evidence>
<reference evidence="3 4" key="1">
    <citation type="submission" date="2017-09" db="EMBL/GenBank/DDBJ databases">
        <authorList>
            <person name="Ehlers B."/>
            <person name="Leendertz F.H."/>
        </authorList>
    </citation>
    <scope>NUCLEOTIDE SEQUENCE [LARGE SCALE GENOMIC DNA]</scope>
</reference>
<evidence type="ECO:0000313" key="3">
    <source>
        <dbReference type="EMBL" id="ATN93651.1"/>
    </source>
</evidence>
<sequence length="117" mass="13162">MVTRPRREPEPPGSHGRPATTPQGRENQMISLAFDLVEQRLRDGTASATETVALMKLGSSRERLEQQRIQHENELMVVKKEAMEASVKSEALFRDAMDYFRAYTGNGPAPTESDQDE</sequence>
<dbReference type="EMBL" id="MF975637">
    <property type="protein sequence ID" value="ATN93651.1"/>
    <property type="molecule type" value="Genomic_DNA"/>
</dbReference>
<keyword evidence="1" id="KW-0175">Coiled coil</keyword>
<evidence type="ECO:0000313" key="4">
    <source>
        <dbReference type="Proteomes" id="UP000228985"/>
    </source>
</evidence>
<feature type="compositionally biased region" description="Basic and acidic residues" evidence="2">
    <location>
        <begin position="1"/>
        <end position="10"/>
    </location>
</feature>
<dbReference type="Proteomes" id="UP000228985">
    <property type="component" value="Segment"/>
</dbReference>
<feature type="region of interest" description="Disordered" evidence="2">
    <location>
        <begin position="1"/>
        <end position="27"/>
    </location>
</feature>
<dbReference type="OrthoDB" id="25785at10239"/>
<gene>
    <name evidence="3" type="ORF">SEA_SCAP1_1</name>
</gene>
<proteinExistence type="predicted"/>
<evidence type="ECO:0000256" key="1">
    <source>
        <dbReference type="SAM" id="Coils"/>
    </source>
</evidence>
<feature type="coiled-coil region" evidence="1">
    <location>
        <begin position="54"/>
        <end position="81"/>
    </location>
</feature>
<organism evidence="3 4">
    <name type="scientific">Streptomyces phage Scap1</name>
    <dbReference type="NCBI Taxonomy" id="2041354"/>
    <lineage>
        <taxon>Viruses</taxon>
        <taxon>Duplodnaviria</taxon>
        <taxon>Heunggongvirae</taxon>
        <taxon>Uroviricota</taxon>
        <taxon>Caudoviricetes</taxon>
        <taxon>Scapunavirus</taxon>
        <taxon>Scapunavirus scap1</taxon>
    </lineage>
</organism>
<protein>
    <submittedName>
        <fullName evidence="3">Uncharacterized protein</fullName>
    </submittedName>
</protein>
<keyword evidence="4" id="KW-1185">Reference proteome</keyword>
<accession>A0A2D1GNZ6</accession>
<name>A0A2D1GNZ6_9CAUD</name>